<evidence type="ECO:0000313" key="2">
    <source>
        <dbReference type="Proteomes" id="UP001632038"/>
    </source>
</evidence>
<gene>
    <name evidence="1" type="ORF">CASFOL_013977</name>
</gene>
<reference evidence="2" key="1">
    <citation type="journal article" date="2024" name="IScience">
        <title>Strigolactones Initiate the Formation of Haustorium-like Structures in Castilleja.</title>
        <authorList>
            <person name="Buerger M."/>
            <person name="Peterson D."/>
            <person name="Chory J."/>
        </authorList>
    </citation>
    <scope>NUCLEOTIDE SEQUENCE [LARGE SCALE GENOMIC DNA]</scope>
</reference>
<proteinExistence type="predicted"/>
<dbReference type="InterPro" id="IPR038450">
    <property type="entry name" value="PSII_Psb27_sf"/>
</dbReference>
<dbReference type="PANTHER" id="PTHR34041">
    <property type="entry name" value="PHOTOSYSTEM II REPAIR PROTEIN PSB27-H1, CHLOROPLASTIC"/>
    <property type="match status" value="1"/>
</dbReference>
<dbReference type="InterPro" id="IPR025585">
    <property type="entry name" value="PSII_Psb27"/>
</dbReference>
<dbReference type="AlphaFoldDB" id="A0ABD3DND0"/>
<comment type="caution">
    <text evidence="1">The sequence shown here is derived from an EMBL/GenBank/DDBJ whole genome shotgun (WGS) entry which is preliminary data.</text>
</comment>
<organism evidence="1 2">
    <name type="scientific">Castilleja foliolosa</name>
    <dbReference type="NCBI Taxonomy" id="1961234"/>
    <lineage>
        <taxon>Eukaryota</taxon>
        <taxon>Viridiplantae</taxon>
        <taxon>Streptophyta</taxon>
        <taxon>Embryophyta</taxon>
        <taxon>Tracheophyta</taxon>
        <taxon>Spermatophyta</taxon>
        <taxon>Magnoliopsida</taxon>
        <taxon>eudicotyledons</taxon>
        <taxon>Gunneridae</taxon>
        <taxon>Pentapetalae</taxon>
        <taxon>asterids</taxon>
        <taxon>lamiids</taxon>
        <taxon>Lamiales</taxon>
        <taxon>Orobanchaceae</taxon>
        <taxon>Pedicularideae</taxon>
        <taxon>Castillejinae</taxon>
        <taxon>Castilleja</taxon>
    </lineage>
</organism>
<protein>
    <submittedName>
        <fullName evidence="1">Uncharacterized protein</fullName>
    </submittedName>
</protein>
<accession>A0ABD3DND0</accession>
<keyword evidence="2" id="KW-1185">Reference proteome</keyword>
<name>A0ABD3DND0_9LAMI</name>
<dbReference type="Proteomes" id="UP001632038">
    <property type="component" value="Unassembled WGS sequence"/>
</dbReference>
<dbReference type="EMBL" id="JAVIJP010000016">
    <property type="protein sequence ID" value="KAL3643162.1"/>
    <property type="molecule type" value="Genomic_DNA"/>
</dbReference>
<sequence>MRLLKFGTINLSSWSQSKCHPAVGSDQTSSNCRFIVGGFAVSVLTYLNSSCKLLLSPTRAEESKDEEEGIVGTLKSLFDANETTKTGKVLLQAYLKSVKEVVKMLRDSLNEDPNDMTKFRRTADAAKESIRDYLNGWRGEKVVVGE</sequence>
<dbReference type="PANTHER" id="PTHR34041:SF3">
    <property type="entry name" value="PHOTOSYSTEM II D1 PRECURSOR PROCESSING PROTEIN PSB27-H2, CHLOROPLASTIC"/>
    <property type="match status" value="1"/>
</dbReference>
<evidence type="ECO:0000313" key="1">
    <source>
        <dbReference type="EMBL" id="KAL3643162.1"/>
    </source>
</evidence>
<dbReference type="Gene3D" id="1.20.58.810">
    <property type="entry name" value="Photosystem II Pbs27"/>
    <property type="match status" value="1"/>
</dbReference>
<dbReference type="Pfam" id="PF13326">
    <property type="entry name" value="PSII_Pbs27"/>
    <property type="match status" value="1"/>
</dbReference>